<evidence type="ECO:0000313" key="1">
    <source>
        <dbReference type="EMBL" id="QDQ26750.1"/>
    </source>
</evidence>
<dbReference type="PANTHER" id="PTHR37943">
    <property type="entry name" value="PROTEIN VES"/>
    <property type="match status" value="1"/>
</dbReference>
<dbReference type="RefSeq" id="WP_144278144.1">
    <property type="nucleotide sequence ID" value="NZ_CP041730.1"/>
</dbReference>
<reference evidence="2" key="1">
    <citation type="submission" date="2019-07" db="EMBL/GenBank/DDBJ databases">
        <title>Chitinimonas sp. nov., isolated from Ny-Alesund, arctica soil.</title>
        <authorList>
            <person name="Xu Q."/>
            <person name="Peng F."/>
        </authorList>
    </citation>
    <scope>NUCLEOTIDE SEQUENCE [LARGE SCALE GENOMIC DNA]</scope>
    <source>
        <strain evidence="2">R3-44</strain>
    </source>
</reference>
<evidence type="ECO:0000313" key="2">
    <source>
        <dbReference type="Proteomes" id="UP000317550"/>
    </source>
</evidence>
<dbReference type="CDD" id="cd20293">
    <property type="entry name" value="cupin_HutD_N"/>
    <property type="match status" value="1"/>
</dbReference>
<dbReference type="OrthoDB" id="9800082at2"/>
<dbReference type="PANTHER" id="PTHR37943:SF1">
    <property type="entry name" value="PROTEIN VES"/>
    <property type="match status" value="1"/>
</dbReference>
<name>A0A516SF69_9NEIS</name>
<dbReference type="KEGG" id="cari:FNU76_10455"/>
<dbReference type="SUPFAM" id="SSF51182">
    <property type="entry name" value="RmlC-like cupins"/>
    <property type="match status" value="1"/>
</dbReference>
<dbReference type="Gene3D" id="2.60.120.10">
    <property type="entry name" value="Jelly Rolls"/>
    <property type="match status" value="1"/>
</dbReference>
<organism evidence="1 2">
    <name type="scientific">Chitinimonas arctica</name>
    <dbReference type="NCBI Taxonomy" id="2594795"/>
    <lineage>
        <taxon>Bacteria</taxon>
        <taxon>Pseudomonadati</taxon>
        <taxon>Pseudomonadota</taxon>
        <taxon>Betaproteobacteria</taxon>
        <taxon>Neisseriales</taxon>
        <taxon>Chitinibacteraceae</taxon>
        <taxon>Chitinimonas</taxon>
    </lineage>
</organism>
<dbReference type="InterPro" id="IPR014710">
    <property type="entry name" value="RmlC-like_jellyroll"/>
</dbReference>
<dbReference type="InterPro" id="IPR010282">
    <property type="entry name" value="Uncharacterised_HutD/Ves"/>
</dbReference>
<dbReference type="AlphaFoldDB" id="A0A516SF69"/>
<protein>
    <submittedName>
        <fullName evidence="1">HutD family protein</fullName>
    </submittedName>
</protein>
<accession>A0A516SF69</accession>
<dbReference type="Pfam" id="PF05962">
    <property type="entry name" value="HutD"/>
    <property type="match status" value="1"/>
</dbReference>
<keyword evidence="2" id="KW-1185">Reference proteome</keyword>
<dbReference type="InterPro" id="IPR011051">
    <property type="entry name" value="RmlC_Cupin_sf"/>
</dbReference>
<dbReference type="Proteomes" id="UP000317550">
    <property type="component" value="Chromosome"/>
</dbReference>
<proteinExistence type="predicted"/>
<sequence>MPHLFTPADYRNMPWRNGGGTTCELFRLSHPARPDDFALRLSIADVAQGGPFSLFPGVDRSLMLLEGAGMLLDFGTHTVRMDRPCQPIDFPGEAAVDCRLLDGPLRDFNLMVARDWGQAALRVLALAEGAELALSGCQWTLVHALAGQLRLGGRLIEAGQLLLLQDEAVSLRAGPASRVVVVEAGATV</sequence>
<gene>
    <name evidence="1" type="ORF">FNU76_10455</name>
</gene>
<dbReference type="EMBL" id="CP041730">
    <property type="protein sequence ID" value="QDQ26750.1"/>
    <property type="molecule type" value="Genomic_DNA"/>
</dbReference>